<proteinExistence type="predicted"/>
<dbReference type="Proteomes" id="UP000057609">
    <property type="component" value="Chromosome"/>
</dbReference>
<protein>
    <submittedName>
        <fullName evidence="1">Antitoxin</fullName>
    </submittedName>
</protein>
<dbReference type="OrthoDB" id="5397588at2"/>
<dbReference type="AlphaFoldDB" id="A0A0B5B7U2"/>
<reference evidence="1 2" key="1">
    <citation type="journal article" date="2015" name="Genome Announc.">
        <title>Complete Genome of Geobacter pickeringii G13T, a Metal-Reducing Isolate from Sedimentary Kaolin Deposits.</title>
        <authorList>
            <person name="Badalamenti J.P."/>
            <person name="Bond D.R."/>
        </authorList>
    </citation>
    <scope>NUCLEOTIDE SEQUENCE [LARGE SCALE GENOMIC DNA]</scope>
    <source>
        <strain evidence="1 2">G13</strain>
    </source>
</reference>
<dbReference type="EMBL" id="CP009788">
    <property type="protein sequence ID" value="AJE02618.1"/>
    <property type="molecule type" value="Genomic_DNA"/>
</dbReference>
<keyword evidence="2" id="KW-1185">Reference proteome</keyword>
<dbReference type="HOGENOM" id="CLU_2616962_0_0_7"/>
<evidence type="ECO:0000313" key="2">
    <source>
        <dbReference type="Proteomes" id="UP000057609"/>
    </source>
</evidence>
<name>A0A0B5B7U2_9BACT</name>
<dbReference type="RefSeq" id="WP_039740656.1">
    <property type="nucleotide sequence ID" value="NZ_CP009788.1"/>
</dbReference>
<evidence type="ECO:0000313" key="1">
    <source>
        <dbReference type="EMBL" id="AJE02618.1"/>
    </source>
</evidence>
<sequence>MPNTRLNITLPTHIVDDIKALYGPRGLSQFLEEAAQEKLADLKKKAYKGLIEGYRSTADETVEVLKKFEAAVTEERDV</sequence>
<accession>A0A0B5B7U2</accession>
<gene>
    <name evidence="1" type="ORF">GPICK_03860</name>
</gene>
<organism evidence="1 2">
    <name type="scientific">Geobacter pickeringii</name>
    <dbReference type="NCBI Taxonomy" id="345632"/>
    <lineage>
        <taxon>Bacteria</taxon>
        <taxon>Pseudomonadati</taxon>
        <taxon>Thermodesulfobacteriota</taxon>
        <taxon>Desulfuromonadia</taxon>
        <taxon>Geobacterales</taxon>
        <taxon>Geobacteraceae</taxon>
        <taxon>Geobacter</taxon>
    </lineage>
</organism>
<dbReference type="STRING" id="345632.GPICK_03860"/>
<dbReference type="KEGG" id="gpi:GPICK_03860"/>